<feature type="region of interest" description="Disordered" evidence="5">
    <location>
        <begin position="355"/>
        <end position="377"/>
    </location>
</feature>
<evidence type="ECO:0000259" key="6">
    <source>
        <dbReference type="PROSITE" id="PS51842"/>
    </source>
</evidence>
<keyword evidence="1 3" id="KW-0403">Intermediate filament</keyword>
<evidence type="ECO:0000256" key="2">
    <source>
        <dbReference type="ARBA" id="ARBA00023054"/>
    </source>
</evidence>
<proteinExistence type="evidence at transcript level"/>
<protein>
    <submittedName>
        <fullName evidence="7">Intermediate filament protein B</fullName>
    </submittedName>
</protein>
<dbReference type="GO" id="GO:0005882">
    <property type="term" value="C:intermediate filament"/>
    <property type="evidence" value="ECO:0007669"/>
    <property type="project" value="UniProtKB-KW"/>
</dbReference>
<feature type="coiled-coil region" evidence="4">
    <location>
        <begin position="120"/>
        <end position="252"/>
    </location>
</feature>
<evidence type="ECO:0000256" key="5">
    <source>
        <dbReference type="SAM" id="MobiDB-lite"/>
    </source>
</evidence>
<sequence length="485" mass="54413">MFENPFGKVEYVTSTPKSCLSSQVESKNMEQKEVAYNSYDGVSGGKVTYQSTSVSYGPSSYQAMFGKSHKSGYATSGYATYGKLNRYGYGEGSIQATSVSESFAQLPGILSTRSEEKQELSVLNNRFATYIDKVRRLESQNRALATKITELESTRTVVSRSGDIYDDELARLRREIEKLTHDKAEAEIQLHNCVMELKDCEKRLKAESDARCNAEKLVKSLRKDVDDATLSRIDLERKLETLQEELELLKATTSEDMEMMKSQVTVKHEEVFDAPIPTADLTDSLRDIRIAYEQLSKSNAYDVEKVYKNTIADLQQQIKTSNAALGDSKSALLDTRRQLQSISVEIEGLRSTNSSLEGQVSDLQDRMEKEGEQSQRRIDELEEGLQKSRDDMARHLADYNKLMNIKLSLDLEISTYRKLLEGEEVRISKNSSRDASGYDIEKSITVQSVSVSSTKSIESQPRILVREEVTTRSGSSSSSSSSDSD</sequence>
<dbReference type="EMBL" id="AJ271144">
    <property type="protein sequence ID" value="CAC03998.1"/>
    <property type="molecule type" value="mRNA"/>
</dbReference>
<evidence type="ECO:0000313" key="7">
    <source>
        <dbReference type="EMBL" id="CAC03998.1"/>
    </source>
</evidence>
<name>Q9GVA3_STYCL</name>
<dbReference type="PANTHER" id="PTHR45652:SF21">
    <property type="entry name" value="ZINC FINGER CCCH DOMAIN-CONTAINING PROTEIN 13-LIKE ISOFORM X1"/>
    <property type="match status" value="1"/>
</dbReference>
<dbReference type="Pfam" id="PF00038">
    <property type="entry name" value="Filament"/>
    <property type="match status" value="1"/>
</dbReference>
<organism evidence="7">
    <name type="scientific">Styela clava</name>
    <name type="common">Sea squirt</name>
    <dbReference type="NCBI Taxonomy" id="7725"/>
    <lineage>
        <taxon>Eukaryota</taxon>
        <taxon>Metazoa</taxon>
        <taxon>Chordata</taxon>
        <taxon>Tunicata</taxon>
        <taxon>Ascidiacea</taxon>
        <taxon>Stolidobranchia</taxon>
        <taxon>Styelidae</taxon>
        <taxon>Styela</taxon>
    </lineage>
</organism>
<dbReference type="InterPro" id="IPR039008">
    <property type="entry name" value="IF_rod_dom"/>
</dbReference>
<feature type="compositionally biased region" description="Low complexity" evidence="5">
    <location>
        <begin position="449"/>
        <end position="460"/>
    </location>
</feature>
<dbReference type="PROSITE" id="PS00226">
    <property type="entry name" value="IF_ROD_1"/>
    <property type="match status" value="1"/>
</dbReference>
<feature type="region of interest" description="Disordered" evidence="5">
    <location>
        <begin position="449"/>
        <end position="485"/>
    </location>
</feature>
<dbReference type="GO" id="GO:0005737">
    <property type="term" value="C:cytoplasm"/>
    <property type="evidence" value="ECO:0007669"/>
    <property type="project" value="TreeGrafter"/>
</dbReference>
<evidence type="ECO:0000256" key="4">
    <source>
        <dbReference type="SAM" id="Coils"/>
    </source>
</evidence>
<reference evidence="7" key="1">
    <citation type="journal article" date="2000" name="Eur. J. Cell Biol.">
        <title>The epidermal intermediate filament proteins of tunicates are distant keratins; a polymerisation-competent hetero coiled coil of the Styela D protein and Xenopus keratin 8.</title>
        <authorList>
            <person name="Wang J."/>
            <person name="Karabinos A."/>
            <person name="Schunemann J."/>
            <person name="Riemer D."/>
            <person name="Weber K."/>
        </authorList>
    </citation>
    <scope>NUCLEOTIDE SEQUENCE</scope>
</reference>
<dbReference type="Gene3D" id="1.20.5.1160">
    <property type="entry name" value="Vasodilator-stimulated phosphoprotein"/>
    <property type="match status" value="1"/>
</dbReference>
<dbReference type="PROSITE" id="PS51842">
    <property type="entry name" value="IF_ROD_2"/>
    <property type="match status" value="1"/>
</dbReference>
<dbReference type="GO" id="GO:0005200">
    <property type="term" value="F:structural constituent of cytoskeleton"/>
    <property type="evidence" value="ECO:0007669"/>
    <property type="project" value="TreeGrafter"/>
</dbReference>
<dbReference type="InterPro" id="IPR002957">
    <property type="entry name" value="Keratin_I"/>
</dbReference>
<dbReference type="FunFam" id="1.20.5.170:FF:000002">
    <property type="entry name" value="Type I keratin KA11"/>
    <property type="match status" value="1"/>
</dbReference>
<feature type="domain" description="IF rod" evidence="6">
    <location>
        <begin position="116"/>
        <end position="427"/>
    </location>
</feature>
<dbReference type="AlphaFoldDB" id="Q9GVA3"/>
<dbReference type="PRINTS" id="PR01248">
    <property type="entry name" value="TYPE1KERATIN"/>
</dbReference>
<dbReference type="InterPro" id="IPR050405">
    <property type="entry name" value="Intermediate_filament"/>
</dbReference>
<gene>
    <name evidence="7" type="primary">B</name>
</gene>
<dbReference type="SMART" id="SM01391">
    <property type="entry name" value="Filament"/>
    <property type="match status" value="1"/>
</dbReference>
<feature type="compositionally biased region" description="Low complexity" evidence="5">
    <location>
        <begin position="473"/>
        <end position="485"/>
    </location>
</feature>
<comment type="similarity">
    <text evidence="3">Belongs to the intermediate filament family.</text>
</comment>
<dbReference type="FunFam" id="1.20.5.1160:FF:000001">
    <property type="entry name" value="Keratin type II"/>
    <property type="match status" value="1"/>
</dbReference>
<accession>Q9GVA3</accession>
<evidence type="ECO:0000256" key="3">
    <source>
        <dbReference type="RuleBase" id="RU000685"/>
    </source>
</evidence>
<dbReference type="SUPFAM" id="SSF64593">
    <property type="entry name" value="Intermediate filament protein, coiled coil region"/>
    <property type="match status" value="2"/>
</dbReference>
<dbReference type="PANTHER" id="PTHR45652">
    <property type="entry name" value="GLIAL FIBRILLARY ACIDIC PROTEIN"/>
    <property type="match status" value="1"/>
</dbReference>
<feature type="compositionally biased region" description="Basic and acidic residues" evidence="5">
    <location>
        <begin position="363"/>
        <end position="377"/>
    </location>
</feature>
<dbReference type="InterPro" id="IPR018039">
    <property type="entry name" value="IF_conserved"/>
</dbReference>
<keyword evidence="2 4" id="KW-0175">Coiled coil</keyword>
<evidence type="ECO:0000256" key="1">
    <source>
        <dbReference type="ARBA" id="ARBA00022754"/>
    </source>
</evidence>
<dbReference type="Gene3D" id="1.20.5.500">
    <property type="entry name" value="Single helix bin"/>
    <property type="match status" value="1"/>
</dbReference>
<dbReference type="GO" id="GO:0045109">
    <property type="term" value="P:intermediate filament organization"/>
    <property type="evidence" value="ECO:0007669"/>
    <property type="project" value="TreeGrafter"/>
</dbReference>
<dbReference type="Gene3D" id="1.20.5.170">
    <property type="match status" value="1"/>
</dbReference>